<feature type="compositionally biased region" description="Polar residues" evidence="1">
    <location>
        <begin position="61"/>
        <end position="72"/>
    </location>
</feature>
<keyword evidence="4" id="KW-1185">Reference proteome</keyword>
<reference evidence="3" key="1">
    <citation type="submission" date="2019-08" db="EMBL/GenBank/DDBJ databases">
        <title>The genome of the North American firefly Photinus pyralis.</title>
        <authorList>
            <consortium name="Photinus pyralis genome working group"/>
            <person name="Fallon T.R."/>
            <person name="Sander Lower S.E."/>
            <person name="Weng J.-K."/>
        </authorList>
    </citation>
    <scope>NUCLEOTIDE SEQUENCE</scope>
    <source>
        <strain evidence="3">TRF0915ILg1</strain>
        <tissue evidence="3">Whole body</tissue>
    </source>
</reference>
<sequence>MVQLSDDEYPKYFEVIDDFDENSNEASIVEVDDSVTHSPIPAELNQITFDDFSLEDELPLSSFQNGENQGQRKTNKTKKESPVPKAKVLANIMMSEAKPKQKRKKWDGNAMIQAVSAVSNKEMGYFFTKGPSCSGISYPKNPRVKCQEISLFPCTSLYKRSDPKKKSRRGSVALITGSPYKHALKASLTKQKEKRKTCAKLKVDNTSVTSENETGKKGKGKALPNRKKISKASNRAKQHVSSALFEEDDELVLDDDSDIEEKEAECIFCSGLYSEDAAGEQWIRTSTEISTDKQTVLLRKEIPSGGVASEGEAVDREEKAFCVVCGMESTGAHLCDICNNPECIRCGNTVGEEGNESRIPCYLCQKEGNIKEQREHAAQNLKGPDAKMKDTSSNKFKDV</sequence>
<dbReference type="EMBL" id="VTPC01007393">
    <property type="protein sequence ID" value="KAF2894052.1"/>
    <property type="molecule type" value="Genomic_DNA"/>
</dbReference>
<name>A0A8K0D0X0_IGNLU</name>
<feature type="domain" description="SCAN" evidence="2">
    <location>
        <begin position="330"/>
        <end position="377"/>
    </location>
</feature>
<evidence type="ECO:0000256" key="1">
    <source>
        <dbReference type="SAM" id="MobiDB-lite"/>
    </source>
</evidence>
<feature type="non-terminal residue" evidence="3">
    <location>
        <position position="399"/>
    </location>
</feature>
<organism evidence="3 4">
    <name type="scientific">Ignelater luminosus</name>
    <name type="common">Cucubano</name>
    <name type="synonym">Pyrophorus luminosus</name>
    <dbReference type="NCBI Taxonomy" id="2038154"/>
    <lineage>
        <taxon>Eukaryota</taxon>
        <taxon>Metazoa</taxon>
        <taxon>Ecdysozoa</taxon>
        <taxon>Arthropoda</taxon>
        <taxon>Hexapoda</taxon>
        <taxon>Insecta</taxon>
        <taxon>Pterygota</taxon>
        <taxon>Neoptera</taxon>
        <taxon>Endopterygota</taxon>
        <taxon>Coleoptera</taxon>
        <taxon>Polyphaga</taxon>
        <taxon>Elateriformia</taxon>
        <taxon>Elateroidea</taxon>
        <taxon>Elateridae</taxon>
        <taxon>Agrypninae</taxon>
        <taxon>Pyrophorini</taxon>
        <taxon>Ignelater</taxon>
    </lineage>
</organism>
<dbReference type="AlphaFoldDB" id="A0A8K0D0X0"/>
<evidence type="ECO:0000313" key="4">
    <source>
        <dbReference type="Proteomes" id="UP000801492"/>
    </source>
</evidence>
<proteinExistence type="predicted"/>
<feature type="region of interest" description="Disordered" evidence="1">
    <location>
        <begin position="206"/>
        <end position="233"/>
    </location>
</feature>
<dbReference type="InterPro" id="IPR057560">
    <property type="entry name" value="Znf_SCAND3"/>
</dbReference>
<feature type="compositionally biased region" description="Basic residues" evidence="1">
    <location>
        <begin position="217"/>
        <end position="233"/>
    </location>
</feature>
<feature type="compositionally biased region" description="Basic and acidic residues" evidence="1">
    <location>
        <begin position="384"/>
        <end position="399"/>
    </location>
</feature>
<accession>A0A8K0D0X0</accession>
<feature type="region of interest" description="Disordered" evidence="1">
    <location>
        <begin position="60"/>
        <end position="84"/>
    </location>
</feature>
<gene>
    <name evidence="3" type="ORF">ILUMI_12122</name>
</gene>
<dbReference type="Proteomes" id="UP000801492">
    <property type="component" value="Unassembled WGS sequence"/>
</dbReference>
<protein>
    <recommendedName>
        <fullName evidence="2">SCAN domain-containing protein</fullName>
    </recommendedName>
</protein>
<feature type="region of interest" description="Disordered" evidence="1">
    <location>
        <begin position="374"/>
        <end position="399"/>
    </location>
</feature>
<dbReference type="Pfam" id="PF23663">
    <property type="entry name" value="Znf_SCAND3"/>
    <property type="match status" value="1"/>
</dbReference>
<evidence type="ECO:0000259" key="2">
    <source>
        <dbReference type="Pfam" id="PF23663"/>
    </source>
</evidence>
<evidence type="ECO:0000313" key="3">
    <source>
        <dbReference type="EMBL" id="KAF2894052.1"/>
    </source>
</evidence>
<comment type="caution">
    <text evidence="3">The sequence shown here is derived from an EMBL/GenBank/DDBJ whole genome shotgun (WGS) entry which is preliminary data.</text>
</comment>